<comment type="caution">
    <text evidence="3">The sequence shown here is derived from an EMBL/GenBank/DDBJ whole genome shotgun (WGS) entry which is preliminary data.</text>
</comment>
<reference evidence="3 4" key="1">
    <citation type="submission" date="2019-11" db="EMBL/GenBank/DDBJ databases">
        <title>Using colonization assays and comparative genomics to discover symbiosis behaviors and factors in Vibrio fischeri.</title>
        <authorList>
            <person name="Bongrand C."/>
            <person name="Moriano-Gutierrez S."/>
            <person name="Arevalo P."/>
            <person name="Mcfall-Ngai M."/>
            <person name="Visick K."/>
            <person name="Polz M.F."/>
            <person name="Ruby E.G."/>
        </authorList>
    </citation>
    <scope>NUCLEOTIDE SEQUENCE [LARGE SCALE GENOMIC DNA]</scope>
    <source>
        <strain evidence="4">emors.4.1</strain>
    </source>
</reference>
<protein>
    <recommendedName>
        <fullName evidence="1">Inner membrane protein</fullName>
    </recommendedName>
</protein>
<evidence type="ECO:0000313" key="4">
    <source>
        <dbReference type="Proteomes" id="UP000448038"/>
    </source>
</evidence>
<organism evidence="3 4">
    <name type="scientific">Aliivibrio fischeri</name>
    <name type="common">Vibrio fischeri</name>
    <dbReference type="NCBI Taxonomy" id="668"/>
    <lineage>
        <taxon>Bacteria</taxon>
        <taxon>Pseudomonadati</taxon>
        <taxon>Pseudomonadota</taxon>
        <taxon>Gammaproteobacteria</taxon>
        <taxon>Vibrionales</taxon>
        <taxon>Vibrionaceae</taxon>
        <taxon>Aliivibrio</taxon>
    </lineage>
</organism>
<dbReference type="Pfam" id="PF04304">
    <property type="entry name" value="DUF454"/>
    <property type="match status" value="1"/>
</dbReference>
<keyword evidence="1 2" id="KW-0472">Membrane</keyword>
<gene>
    <name evidence="3" type="ORF">GNP88_05430</name>
</gene>
<keyword evidence="1" id="KW-1003">Cell membrane</keyword>
<dbReference type="PANTHER" id="PTHR35813">
    <property type="entry name" value="INNER MEMBRANE PROTEIN YBAN"/>
    <property type="match status" value="1"/>
</dbReference>
<evidence type="ECO:0000256" key="2">
    <source>
        <dbReference type="SAM" id="Phobius"/>
    </source>
</evidence>
<feature type="transmembrane region" description="Helical" evidence="2">
    <location>
        <begin position="80"/>
        <end position="113"/>
    </location>
</feature>
<dbReference type="Proteomes" id="UP000448038">
    <property type="component" value="Unassembled WGS sequence"/>
</dbReference>
<comment type="subcellular location">
    <subcellularLocation>
        <location evidence="1">Cell inner membrane</location>
        <topology evidence="1">Multi-pass membrane protein</topology>
    </subcellularLocation>
</comment>
<dbReference type="GO" id="GO:0005886">
    <property type="term" value="C:plasma membrane"/>
    <property type="evidence" value="ECO:0007669"/>
    <property type="project" value="UniProtKB-SubCell"/>
</dbReference>
<feature type="transmembrane region" description="Helical" evidence="2">
    <location>
        <begin position="7"/>
        <end position="29"/>
    </location>
</feature>
<dbReference type="PIRSF" id="PIRSF016789">
    <property type="entry name" value="DUF454"/>
    <property type="match status" value="1"/>
</dbReference>
<dbReference type="EMBL" id="WOBN01000009">
    <property type="protein sequence ID" value="MUK48634.1"/>
    <property type="molecule type" value="Genomic_DNA"/>
</dbReference>
<dbReference type="AlphaFoldDB" id="A0A844NZR4"/>
<keyword evidence="2" id="KW-0812">Transmembrane</keyword>
<keyword evidence="1" id="KW-0997">Cell inner membrane</keyword>
<name>A0A844NZR4_ALIFS</name>
<keyword evidence="2" id="KW-1133">Transmembrane helix</keyword>
<dbReference type="RefSeq" id="WP_081249555.1">
    <property type="nucleotide sequence ID" value="NZ_BJTZ01000003.1"/>
</dbReference>
<accession>A0A844NZR4</accession>
<evidence type="ECO:0000256" key="1">
    <source>
        <dbReference type="PIRNR" id="PIRNR016789"/>
    </source>
</evidence>
<evidence type="ECO:0000313" key="3">
    <source>
        <dbReference type="EMBL" id="MUK48634.1"/>
    </source>
</evidence>
<dbReference type="PANTHER" id="PTHR35813:SF1">
    <property type="entry name" value="INNER MEMBRANE PROTEIN YBAN"/>
    <property type="match status" value="1"/>
</dbReference>
<sequence length="122" mass="13704">MHFTRKVFWFVAGLTSLIIGLIGVILPLLPTTPFLLLASACFMKASPRVNHWLITHPSLGPPIVEWQEKKTIKKSIKKKAFFLIILSFVISIALAPLLWVKIGLFCFAIVLLVCFSRIPTSE</sequence>
<dbReference type="InterPro" id="IPR007401">
    <property type="entry name" value="DUF454"/>
</dbReference>
<proteinExistence type="predicted"/>